<reference evidence="1" key="1">
    <citation type="submission" date="2023-04" db="EMBL/GenBank/DDBJ databases">
        <title>Draft Genome sequencing of Naganishia species isolated from polar environments using Oxford Nanopore Technology.</title>
        <authorList>
            <person name="Leo P."/>
            <person name="Venkateswaran K."/>
        </authorList>
    </citation>
    <scope>NUCLEOTIDE SEQUENCE</scope>
    <source>
        <strain evidence="1">MNA-CCFEE 5423</strain>
    </source>
</reference>
<sequence>MDTNMEGELDSGVESSSNHPNQQNREWAQHLADEALAAPQDSSNDERLPTDVLVVVAEALASERDLNTLAKLNIAGRHVHEGTMPVLYETIVFADERAFERLVKSTNPKDWKYTKYILLPSSRFLFVTNTTLALLILHLRAQTLEENSPSADDLLLTAFPRLTLLGSTDSISPAPPLNHDHPLHLTLYKPFKLSEILRACTPYRSDEKEPGTTFFGATYLGTNTAEGSTPNRPDAGYFCDIVGLDLRPGAFITRKDEVAAGMEGWDARFSGRDFRLDVAEDVDAPGVEETLRIVLDHLALRASKKMTGQNKEIRLKVKCAPRVLEKIIELYDARPCFLNFEVDLTAPVTKEDMKRYLLAFGSAYEQHWPTHARYPAKSQVFLAIQARAPALHPSWWEEYNLDTDTEPEHMWMQYHGNGVFGNDGNDFDEDGPVDNMGNAEPLAQPAEIRRNDERAGFVLTLSRDLMCREEHQDGTQFWSRNYHVAAPPPPAVPTNGQQPGPWRDAPPLSENQLRALLLAQVQAARRAQGQAQSSARPVMTPERVARVEAHLRQNPALVQQLMGGMNPDMLQEFRRQDGVQPLPDLGVDVARARGDNVDIVDGGVGAEQEGEENDDDDDDEAMAGNGHR</sequence>
<gene>
    <name evidence="1" type="ORF">QFC21_005628</name>
</gene>
<comment type="caution">
    <text evidence="1">The sequence shown here is derived from an EMBL/GenBank/DDBJ whole genome shotgun (WGS) entry which is preliminary data.</text>
</comment>
<evidence type="ECO:0000313" key="1">
    <source>
        <dbReference type="EMBL" id="KAJ9095262.1"/>
    </source>
</evidence>
<evidence type="ECO:0000313" key="2">
    <source>
        <dbReference type="Proteomes" id="UP001227268"/>
    </source>
</evidence>
<name>A0ACC2V8G8_9TREE</name>
<protein>
    <submittedName>
        <fullName evidence="1">Uncharacterized protein</fullName>
    </submittedName>
</protein>
<organism evidence="1 2">
    <name type="scientific">Naganishia friedmannii</name>
    <dbReference type="NCBI Taxonomy" id="89922"/>
    <lineage>
        <taxon>Eukaryota</taxon>
        <taxon>Fungi</taxon>
        <taxon>Dikarya</taxon>
        <taxon>Basidiomycota</taxon>
        <taxon>Agaricomycotina</taxon>
        <taxon>Tremellomycetes</taxon>
        <taxon>Filobasidiales</taxon>
        <taxon>Filobasidiaceae</taxon>
        <taxon>Naganishia</taxon>
    </lineage>
</organism>
<dbReference type="Proteomes" id="UP001227268">
    <property type="component" value="Unassembled WGS sequence"/>
</dbReference>
<accession>A0ACC2V8G8</accession>
<dbReference type="EMBL" id="JASBWT010000022">
    <property type="protein sequence ID" value="KAJ9095262.1"/>
    <property type="molecule type" value="Genomic_DNA"/>
</dbReference>
<keyword evidence="2" id="KW-1185">Reference proteome</keyword>
<proteinExistence type="predicted"/>